<evidence type="ECO:0000313" key="2">
    <source>
        <dbReference type="EMBL" id="KAI5077209.1"/>
    </source>
</evidence>
<dbReference type="EMBL" id="JABFUD020000007">
    <property type="protein sequence ID" value="KAI5077209.1"/>
    <property type="molecule type" value="Genomic_DNA"/>
</dbReference>
<protein>
    <submittedName>
        <fullName evidence="2">Uncharacterized protein</fullName>
    </submittedName>
</protein>
<dbReference type="OrthoDB" id="1957721at2759"/>
<dbReference type="AlphaFoldDB" id="A0A9D4V072"/>
<organism evidence="2 3">
    <name type="scientific">Adiantum capillus-veneris</name>
    <name type="common">Maidenhair fern</name>
    <dbReference type="NCBI Taxonomy" id="13818"/>
    <lineage>
        <taxon>Eukaryota</taxon>
        <taxon>Viridiplantae</taxon>
        <taxon>Streptophyta</taxon>
        <taxon>Embryophyta</taxon>
        <taxon>Tracheophyta</taxon>
        <taxon>Polypodiopsida</taxon>
        <taxon>Polypodiidae</taxon>
        <taxon>Polypodiales</taxon>
        <taxon>Pteridineae</taxon>
        <taxon>Pteridaceae</taxon>
        <taxon>Vittarioideae</taxon>
        <taxon>Adiantum</taxon>
    </lineage>
</organism>
<sequence>MGTTRWGLERSTEPLFARIAKGERDGEEEDHMAGLVQRIAHSMLDEEEDDDGRSKAKSVWELQFEAQAAPSIWDKRITDNAGARPLPACKREESEAMELLYMELVRLKMEELAVAQHQLSLYQKALMDARQTHQPVFASMVGLSNMAPSLIFEEPQQHTLDTSYSSSPQPLQGPTVGGSEWVRSNMMHCHSREQQPGPPGVHPSGQYPARAVTSFGAPTLRESGGTGVFLPRCRTGARQLRILESKRKPDLHFSDSTRCAKSVLPNKRKEDVGRPSLQYASYPPMQEVTPEVSLPTEWTY</sequence>
<dbReference type="Proteomes" id="UP000886520">
    <property type="component" value="Chromosome 7"/>
</dbReference>
<accession>A0A9D4V072</accession>
<keyword evidence="3" id="KW-1185">Reference proteome</keyword>
<name>A0A9D4V072_ADICA</name>
<dbReference type="PANTHER" id="PTHR33356:SF5">
    <property type="entry name" value="TIP41-LIKE PROTEIN"/>
    <property type="match status" value="1"/>
</dbReference>
<evidence type="ECO:0000313" key="3">
    <source>
        <dbReference type="Proteomes" id="UP000886520"/>
    </source>
</evidence>
<proteinExistence type="predicted"/>
<gene>
    <name evidence="2" type="ORF">GOP47_0007033</name>
</gene>
<dbReference type="PANTHER" id="PTHR33356">
    <property type="entry name" value="TIP41-LIKE PROTEIN"/>
    <property type="match status" value="1"/>
</dbReference>
<evidence type="ECO:0000256" key="1">
    <source>
        <dbReference type="SAM" id="MobiDB-lite"/>
    </source>
</evidence>
<feature type="compositionally biased region" description="Polar residues" evidence="1">
    <location>
        <begin position="158"/>
        <end position="172"/>
    </location>
</feature>
<feature type="region of interest" description="Disordered" evidence="1">
    <location>
        <begin position="158"/>
        <end position="210"/>
    </location>
</feature>
<reference evidence="2" key="1">
    <citation type="submission" date="2021-01" db="EMBL/GenBank/DDBJ databases">
        <title>Adiantum capillus-veneris genome.</title>
        <authorList>
            <person name="Fang Y."/>
            <person name="Liao Q."/>
        </authorList>
    </citation>
    <scope>NUCLEOTIDE SEQUENCE</scope>
    <source>
        <strain evidence="2">H3</strain>
        <tissue evidence="2">Leaf</tissue>
    </source>
</reference>
<comment type="caution">
    <text evidence="2">The sequence shown here is derived from an EMBL/GenBank/DDBJ whole genome shotgun (WGS) entry which is preliminary data.</text>
</comment>